<dbReference type="AlphaFoldDB" id="A0AAW1MK37"/>
<evidence type="ECO:0000259" key="2">
    <source>
        <dbReference type="PROSITE" id="PS50195"/>
    </source>
</evidence>
<gene>
    <name evidence="3" type="ORF">QE152_g6197</name>
</gene>
<keyword evidence="4" id="KW-1185">Reference proteome</keyword>
<dbReference type="Pfam" id="PF00069">
    <property type="entry name" value="Pkinase"/>
    <property type="match status" value="1"/>
</dbReference>
<dbReference type="SUPFAM" id="SSF116846">
    <property type="entry name" value="MIT domain"/>
    <property type="match status" value="1"/>
</dbReference>
<feature type="domain" description="Protein kinase" evidence="1">
    <location>
        <begin position="316"/>
        <end position="713"/>
    </location>
</feature>
<evidence type="ECO:0000313" key="4">
    <source>
        <dbReference type="Proteomes" id="UP001458880"/>
    </source>
</evidence>
<dbReference type="InterPro" id="IPR001683">
    <property type="entry name" value="PX_dom"/>
</dbReference>
<dbReference type="GO" id="GO:0035091">
    <property type="term" value="F:phosphatidylinositol binding"/>
    <property type="evidence" value="ECO:0007669"/>
    <property type="project" value="InterPro"/>
</dbReference>
<dbReference type="Proteomes" id="UP001458880">
    <property type="component" value="Unassembled WGS sequence"/>
</dbReference>
<dbReference type="InterPro" id="IPR036181">
    <property type="entry name" value="MIT_dom_sf"/>
</dbReference>
<dbReference type="InterPro" id="IPR011009">
    <property type="entry name" value="Kinase-like_dom_sf"/>
</dbReference>
<evidence type="ECO:0000259" key="1">
    <source>
        <dbReference type="PROSITE" id="PS50011"/>
    </source>
</evidence>
<dbReference type="InterPro" id="IPR000719">
    <property type="entry name" value="Prot_kinase_dom"/>
</dbReference>
<evidence type="ECO:0000313" key="3">
    <source>
        <dbReference type="EMBL" id="KAK9746389.1"/>
    </source>
</evidence>
<dbReference type="CDD" id="cd02677">
    <property type="entry name" value="MIT_SNX15"/>
    <property type="match status" value="1"/>
</dbReference>
<dbReference type="InterPro" id="IPR051866">
    <property type="entry name" value="Intracell_Sig-Traffick_Protein"/>
</dbReference>
<dbReference type="Gene3D" id="1.10.510.10">
    <property type="entry name" value="Transferase(Phosphotransferase) domain 1"/>
    <property type="match status" value="1"/>
</dbReference>
<feature type="domain" description="PX" evidence="2">
    <location>
        <begin position="5"/>
        <end position="128"/>
    </location>
</feature>
<dbReference type="Gene3D" id="1.20.58.80">
    <property type="entry name" value="Phosphotransferase system, lactose/cellobiose-type IIA subunit"/>
    <property type="match status" value="1"/>
</dbReference>
<dbReference type="SMART" id="SM00220">
    <property type="entry name" value="S_TKc"/>
    <property type="match status" value="1"/>
</dbReference>
<dbReference type="SUPFAM" id="SSF64268">
    <property type="entry name" value="PX domain"/>
    <property type="match status" value="1"/>
</dbReference>
<dbReference type="PANTHER" id="PTHR15508">
    <property type="entry name" value="RIBOSOMAL PROTEIN S6 KINASE"/>
    <property type="match status" value="1"/>
</dbReference>
<dbReference type="SUPFAM" id="SSF56112">
    <property type="entry name" value="Protein kinase-like (PK-like)"/>
    <property type="match status" value="1"/>
</dbReference>
<accession>A0AAW1MK37</accession>
<dbReference type="EMBL" id="JASPKY010000040">
    <property type="protein sequence ID" value="KAK9746389.1"/>
    <property type="molecule type" value="Genomic_DNA"/>
</dbReference>
<reference evidence="3 4" key="1">
    <citation type="journal article" date="2024" name="BMC Genomics">
        <title>De novo assembly and annotation of Popillia japonica's genome with initial clues to its potential as an invasive pest.</title>
        <authorList>
            <person name="Cucini C."/>
            <person name="Boschi S."/>
            <person name="Funari R."/>
            <person name="Cardaioli E."/>
            <person name="Iannotti N."/>
            <person name="Marturano G."/>
            <person name="Paoli F."/>
            <person name="Bruttini M."/>
            <person name="Carapelli A."/>
            <person name="Frati F."/>
            <person name="Nardi F."/>
        </authorList>
    </citation>
    <scope>NUCLEOTIDE SEQUENCE [LARGE SCALE GENOMIC DNA]</scope>
    <source>
        <strain evidence="3">DMR45628</strain>
    </source>
</reference>
<dbReference type="Pfam" id="PF04212">
    <property type="entry name" value="MIT"/>
    <property type="match status" value="1"/>
</dbReference>
<comment type="caution">
    <text evidence="3">The sequence shown here is derived from an EMBL/GenBank/DDBJ whole genome shotgun (WGS) entry which is preliminary data.</text>
</comment>
<protein>
    <submittedName>
        <fullName evidence="3">PX domain</fullName>
    </submittedName>
</protein>
<dbReference type="SMART" id="SM00312">
    <property type="entry name" value="PX"/>
    <property type="match status" value="1"/>
</dbReference>
<dbReference type="PROSITE" id="PS50195">
    <property type="entry name" value="PX"/>
    <property type="match status" value="1"/>
</dbReference>
<dbReference type="InterPro" id="IPR036871">
    <property type="entry name" value="PX_dom_sf"/>
</dbReference>
<dbReference type="SMART" id="SM00745">
    <property type="entry name" value="MIT"/>
    <property type="match status" value="1"/>
</dbReference>
<dbReference type="Pfam" id="PF00787">
    <property type="entry name" value="PX"/>
    <property type="match status" value="1"/>
</dbReference>
<proteinExistence type="predicted"/>
<dbReference type="PROSITE" id="PS50011">
    <property type="entry name" value="PROTEIN_KINASE_DOM"/>
    <property type="match status" value="1"/>
</dbReference>
<dbReference type="InterPro" id="IPR007330">
    <property type="entry name" value="MIT_dom"/>
</dbReference>
<name>A0AAW1MK37_POPJA</name>
<dbReference type="GO" id="GO:0004672">
    <property type="term" value="F:protein kinase activity"/>
    <property type="evidence" value="ECO:0007669"/>
    <property type="project" value="InterPro"/>
</dbReference>
<sequence length="727" mass="82834">MVSHADKWIRIYDIPETSQHKKGFTIYKVISMLYPEKCPDAITKITVWKRYNEFKKLHRELKSKHCSLRLPDKFPTLPSHPFFKRFNSNVIMERRTAILFFLEYVAKQPELFTSDIFVKFFESSHTPSNLLSGSINSIRADLHLPCEPEYMSYSSISSDDEHTLSDTDSISTLSSVNTSSQVVDLLADPLRKSTTSLTKLCKKISSDSLAPVSEDTSIDSTSSILPTPPETPSLCNADFSNEYIVDAAHYITQATEMELAKEYDAAFSAYKKGIDILLHNVRFDADFDRREKVRQKVERYLLRAEKIYNMYLSPEIRQINEITKSATQSTEQKPLAELYKYKAIKIIESGMLVLHAETQELFFVKVIHKTCKYSSDYLILPDNVPYMIKLHNYYDCENAVFLILQYCCGTKLSDYIQKMQPANGNSFHLVDQCMDSDNESEGSYSDLINEYAASKLQITEKTKADADNVVSDKQATKIYGDLDSNRSITDNDYVHSKIDGMLSKSQKLLSSIDEALSKTPTSPQLPVEIDAVEPAKLKEAFQRKLSDKSVYDDLEFKPLNLNIEDVTKWAAQLLLALEKLHIIGVVCGDLNMNNLLIDENRDLVLTYMCSVSEEKMFKTNRELNLAPELFSFGKIDDAADWWSYGTILYELLVGVSLKTVHPEGLTSYSTLKVPKYVSPEGRSLLKQLLVYEPSERLGCGARGTEDIKTHPFFNTVCWDHLVNKYVT</sequence>
<dbReference type="Gene3D" id="3.30.1520.10">
    <property type="entry name" value="Phox-like domain"/>
    <property type="match status" value="1"/>
</dbReference>
<organism evidence="3 4">
    <name type="scientific">Popillia japonica</name>
    <name type="common">Japanese beetle</name>
    <dbReference type="NCBI Taxonomy" id="7064"/>
    <lineage>
        <taxon>Eukaryota</taxon>
        <taxon>Metazoa</taxon>
        <taxon>Ecdysozoa</taxon>
        <taxon>Arthropoda</taxon>
        <taxon>Hexapoda</taxon>
        <taxon>Insecta</taxon>
        <taxon>Pterygota</taxon>
        <taxon>Neoptera</taxon>
        <taxon>Endopterygota</taxon>
        <taxon>Coleoptera</taxon>
        <taxon>Polyphaga</taxon>
        <taxon>Scarabaeiformia</taxon>
        <taxon>Scarabaeidae</taxon>
        <taxon>Rutelinae</taxon>
        <taxon>Popillia</taxon>
    </lineage>
</organism>
<dbReference type="PANTHER" id="PTHR15508:SF8">
    <property type="entry name" value="LD24550P"/>
    <property type="match status" value="1"/>
</dbReference>
<dbReference type="GO" id="GO:0005524">
    <property type="term" value="F:ATP binding"/>
    <property type="evidence" value="ECO:0007669"/>
    <property type="project" value="InterPro"/>
</dbReference>